<dbReference type="InterPro" id="IPR008422">
    <property type="entry name" value="KN_HD"/>
</dbReference>
<organism evidence="9 10">
    <name type="scientific">Anas zonorhyncha</name>
    <name type="common">Eastern spot-billed duck</name>
    <dbReference type="NCBI Taxonomy" id="75864"/>
    <lineage>
        <taxon>Eukaryota</taxon>
        <taxon>Metazoa</taxon>
        <taxon>Chordata</taxon>
        <taxon>Craniata</taxon>
        <taxon>Vertebrata</taxon>
        <taxon>Euteleostomi</taxon>
        <taxon>Archelosauria</taxon>
        <taxon>Archosauria</taxon>
        <taxon>Dinosauria</taxon>
        <taxon>Saurischia</taxon>
        <taxon>Theropoda</taxon>
        <taxon>Coelurosauria</taxon>
        <taxon>Aves</taxon>
        <taxon>Neognathae</taxon>
        <taxon>Galloanserae</taxon>
        <taxon>Anseriformes</taxon>
        <taxon>Anatidae</taxon>
        <taxon>Anatinae</taxon>
        <taxon>Anas</taxon>
    </lineage>
</organism>
<dbReference type="GO" id="GO:0007517">
    <property type="term" value="P:muscle organ development"/>
    <property type="evidence" value="ECO:0007669"/>
    <property type="project" value="TreeGrafter"/>
</dbReference>
<feature type="compositionally biased region" description="Polar residues" evidence="7">
    <location>
        <begin position="1"/>
        <end position="20"/>
    </location>
</feature>
<feature type="compositionally biased region" description="Low complexity" evidence="7">
    <location>
        <begin position="140"/>
        <end position="150"/>
    </location>
</feature>
<keyword evidence="10" id="KW-1185">Reference proteome</keyword>
<dbReference type="SMART" id="SM00389">
    <property type="entry name" value="HOX"/>
    <property type="match status" value="1"/>
</dbReference>
<evidence type="ECO:0000256" key="7">
    <source>
        <dbReference type="SAM" id="MobiDB-lite"/>
    </source>
</evidence>
<feature type="region of interest" description="Disordered" evidence="7">
    <location>
        <begin position="314"/>
        <end position="339"/>
    </location>
</feature>
<evidence type="ECO:0000256" key="2">
    <source>
        <dbReference type="ARBA" id="ARBA00008446"/>
    </source>
</evidence>
<dbReference type="PANTHER" id="PTHR11211:SF3">
    <property type="entry name" value="HOMEOBOX PROTEIN MOHAWK"/>
    <property type="match status" value="1"/>
</dbReference>
<feature type="DNA-binding region" description="Homeobox" evidence="6">
    <location>
        <begin position="226"/>
        <end position="287"/>
    </location>
</feature>
<evidence type="ECO:0000256" key="1">
    <source>
        <dbReference type="ARBA" id="ARBA00004123"/>
    </source>
</evidence>
<dbReference type="InterPro" id="IPR009057">
    <property type="entry name" value="Homeodomain-like_sf"/>
</dbReference>
<dbReference type="Pfam" id="PF05920">
    <property type="entry name" value="Homeobox_KN"/>
    <property type="match status" value="1"/>
</dbReference>
<dbReference type="InterPro" id="IPR017970">
    <property type="entry name" value="Homeobox_CS"/>
</dbReference>
<evidence type="ECO:0000256" key="6">
    <source>
        <dbReference type="PROSITE-ProRule" id="PRU00108"/>
    </source>
</evidence>
<keyword evidence="4 6" id="KW-0371">Homeobox</keyword>
<dbReference type="PROSITE" id="PS00027">
    <property type="entry name" value="HOMEOBOX_1"/>
    <property type="match status" value="1"/>
</dbReference>
<evidence type="ECO:0000256" key="3">
    <source>
        <dbReference type="ARBA" id="ARBA00023125"/>
    </source>
</evidence>
<accession>A0A8B9UBD6</accession>
<dbReference type="AlphaFoldDB" id="A0A8B9UBD6"/>
<dbReference type="GO" id="GO:0048468">
    <property type="term" value="P:cell development"/>
    <property type="evidence" value="ECO:0007669"/>
    <property type="project" value="TreeGrafter"/>
</dbReference>
<name>A0A8B9UBD6_9AVES</name>
<dbReference type="GO" id="GO:0000978">
    <property type="term" value="F:RNA polymerase II cis-regulatory region sequence-specific DNA binding"/>
    <property type="evidence" value="ECO:0007669"/>
    <property type="project" value="TreeGrafter"/>
</dbReference>
<evidence type="ECO:0000259" key="8">
    <source>
        <dbReference type="PROSITE" id="PS50071"/>
    </source>
</evidence>
<dbReference type="Gene3D" id="1.10.10.60">
    <property type="entry name" value="Homeodomain-like"/>
    <property type="match status" value="1"/>
</dbReference>
<feature type="region of interest" description="Disordered" evidence="7">
    <location>
        <begin position="403"/>
        <end position="426"/>
    </location>
</feature>
<reference evidence="9" key="2">
    <citation type="submission" date="2025-09" db="UniProtKB">
        <authorList>
            <consortium name="Ensembl"/>
        </authorList>
    </citation>
    <scope>IDENTIFICATION</scope>
</reference>
<comment type="subcellular location">
    <subcellularLocation>
        <location evidence="1 6">Nucleus</location>
    </subcellularLocation>
</comment>
<keyword evidence="5 6" id="KW-0539">Nucleus</keyword>
<comment type="similarity">
    <text evidence="2">Belongs to the TALE/IRO homeobox family.</text>
</comment>
<feature type="region of interest" description="Disordered" evidence="7">
    <location>
        <begin position="1"/>
        <end position="24"/>
    </location>
</feature>
<dbReference type="CDD" id="cd00086">
    <property type="entry name" value="homeodomain"/>
    <property type="match status" value="1"/>
</dbReference>
<protein>
    <submittedName>
        <fullName evidence="9">Mohawk homeobox</fullName>
    </submittedName>
</protein>
<dbReference type="SUPFAM" id="SSF46689">
    <property type="entry name" value="Homeodomain-like"/>
    <property type="match status" value="1"/>
</dbReference>
<dbReference type="GO" id="GO:0000981">
    <property type="term" value="F:DNA-binding transcription factor activity, RNA polymerase II-specific"/>
    <property type="evidence" value="ECO:0007669"/>
    <property type="project" value="InterPro"/>
</dbReference>
<evidence type="ECO:0000256" key="4">
    <source>
        <dbReference type="ARBA" id="ARBA00023155"/>
    </source>
</evidence>
<dbReference type="Ensembl" id="ENSAZOT00000006482.1">
    <property type="protein sequence ID" value="ENSAZOP00000006060.1"/>
    <property type="gene ID" value="ENSAZOG00000003912.1"/>
</dbReference>
<keyword evidence="3 6" id="KW-0238">DNA-binding</keyword>
<dbReference type="PROSITE" id="PS50071">
    <property type="entry name" value="HOMEOBOX_2"/>
    <property type="match status" value="1"/>
</dbReference>
<feature type="region of interest" description="Disordered" evidence="7">
    <location>
        <begin position="137"/>
        <end position="158"/>
    </location>
</feature>
<dbReference type="Proteomes" id="UP000694549">
    <property type="component" value="Unplaced"/>
</dbReference>
<evidence type="ECO:0000313" key="10">
    <source>
        <dbReference type="Proteomes" id="UP000694549"/>
    </source>
</evidence>
<evidence type="ECO:0000313" key="9">
    <source>
        <dbReference type="Ensembl" id="ENSAZOP00000006060.1"/>
    </source>
</evidence>
<dbReference type="InterPro" id="IPR001356">
    <property type="entry name" value="HD"/>
</dbReference>
<dbReference type="PANTHER" id="PTHR11211">
    <property type="entry name" value="IROQUOIS-CLASS HOMEODOMAIN PROTEIN IRX"/>
    <property type="match status" value="1"/>
</dbReference>
<proteinExistence type="inferred from homology"/>
<evidence type="ECO:0000256" key="5">
    <source>
        <dbReference type="ARBA" id="ARBA00023242"/>
    </source>
</evidence>
<sequence length="507" mass="55892">MAPGSSTARSLGSKPSSQPDSAVDFFPGFSMRQLRPQSTTCRLFLHDIPWKGASLPLSGVPAQPAACLRLGTGAGFTRGARSSSHPNPGRCPRAPRPLNLAPLWGMGDPWCSHQSSGSRPWAAACGQQPLTYFSVRGGRTASPRTSEPAAAPSPPPTMNTIVFSKLSGQVLFEEDAKERERGGRPYVGVVEGPHHAEVLLPDSPSIKESLSLRNRRTGARQSGGKVRHKRQALQDMARPLKQWLYKHRDNPYPTKTEKILLALGSQMTLVQVSNWFANARRRLKNTVRQPDLSWALRIKLYNKYVQGNAERLSVSSDDSCSEDGENPPRNHMNEGGYNKPVHHTVIKTESSVIKTGVRPETSANEDYVSPPKYKSSLLNRYLNDSLRHVMATNAAMMEKTRQRNHSGSFSSNEFEEELVSPSSSETEGNFVYRTETLENGPNKCESAANRKGTSKDETYWKEINAAMALTNLAQGKEKLQGTTSCIIQKSSHISEVKTVKVPLVQQF</sequence>
<dbReference type="GO" id="GO:0005634">
    <property type="term" value="C:nucleus"/>
    <property type="evidence" value="ECO:0007669"/>
    <property type="project" value="UniProtKB-SubCell"/>
</dbReference>
<feature type="domain" description="Homeobox" evidence="8">
    <location>
        <begin position="224"/>
        <end position="286"/>
    </location>
</feature>
<reference evidence="9" key="1">
    <citation type="submission" date="2025-08" db="UniProtKB">
        <authorList>
            <consortium name="Ensembl"/>
        </authorList>
    </citation>
    <scope>IDENTIFICATION</scope>
</reference>